<evidence type="ECO:0000256" key="1">
    <source>
        <dbReference type="SAM" id="Phobius"/>
    </source>
</evidence>
<keyword evidence="1" id="KW-1133">Transmembrane helix</keyword>
<keyword evidence="3" id="KW-1185">Reference proteome</keyword>
<feature type="transmembrane region" description="Helical" evidence="1">
    <location>
        <begin position="26"/>
        <end position="45"/>
    </location>
</feature>
<dbReference type="EMBL" id="PGEX01000001">
    <property type="protein sequence ID" value="PJJ41255.1"/>
    <property type="molecule type" value="Genomic_DNA"/>
</dbReference>
<gene>
    <name evidence="2" type="ORF">BGX16_1216</name>
</gene>
<protein>
    <submittedName>
        <fullName evidence="2">Uncharacterized protein</fullName>
    </submittedName>
</protein>
<dbReference type="RefSeq" id="WP_157797902.1">
    <property type="nucleotide sequence ID" value="NZ_JAQXKX010000002.1"/>
</dbReference>
<proteinExistence type="predicted"/>
<keyword evidence="1" id="KW-0472">Membrane</keyword>
<dbReference type="Proteomes" id="UP000231134">
    <property type="component" value="Unassembled WGS sequence"/>
</dbReference>
<comment type="caution">
    <text evidence="2">The sequence shown here is derived from an EMBL/GenBank/DDBJ whole genome shotgun (WGS) entry which is preliminary data.</text>
</comment>
<accession>A0A2M9A6B2</accession>
<name>A0A2M9A6B2_9BACT</name>
<organism evidence="2 3">
    <name type="scientific">Hallerella succinigenes</name>
    <dbReference type="NCBI Taxonomy" id="1896222"/>
    <lineage>
        <taxon>Bacteria</taxon>
        <taxon>Pseudomonadati</taxon>
        <taxon>Fibrobacterota</taxon>
        <taxon>Fibrobacteria</taxon>
        <taxon>Fibrobacterales</taxon>
        <taxon>Fibrobacteraceae</taxon>
        <taxon>Hallerella</taxon>
    </lineage>
</organism>
<keyword evidence="1" id="KW-0812">Transmembrane</keyword>
<reference evidence="2 3" key="1">
    <citation type="submission" date="2017-11" db="EMBL/GenBank/DDBJ databases">
        <title>Animal gut microbial communities from fecal samples from Wisconsin, USA.</title>
        <authorList>
            <person name="Neumann A."/>
        </authorList>
    </citation>
    <scope>NUCLEOTIDE SEQUENCE [LARGE SCALE GENOMIC DNA]</scope>
    <source>
        <strain evidence="2 3">UWS3</strain>
    </source>
</reference>
<sequence length="47" mass="5280">MSRRDRRKAMQDAKNFTPKKNKMSSVGVTILAVIAVAAWIAFVMARN</sequence>
<evidence type="ECO:0000313" key="3">
    <source>
        <dbReference type="Proteomes" id="UP000231134"/>
    </source>
</evidence>
<evidence type="ECO:0000313" key="2">
    <source>
        <dbReference type="EMBL" id="PJJ41255.1"/>
    </source>
</evidence>
<dbReference type="AlphaFoldDB" id="A0A2M9A6B2"/>